<evidence type="ECO:0000313" key="3">
    <source>
        <dbReference type="Proteomes" id="UP001500683"/>
    </source>
</evidence>
<feature type="region of interest" description="Disordered" evidence="1">
    <location>
        <begin position="61"/>
        <end position="84"/>
    </location>
</feature>
<dbReference type="Proteomes" id="UP001500683">
    <property type="component" value="Unassembled WGS sequence"/>
</dbReference>
<reference evidence="3" key="1">
    <citation type="journal article" date="2019" name="Int. J. Syst. Evol. Microbiol.">
        <title>The Global Catalogue of Microorganisms (GCM) 10K type strain sequencing project: providing services to taxonomists for standard genome sequencing and annotation.</title>
        <authorList>
            <consortium name="The Broad Institute Genomics Platform"/>
            <consortium name="The Broad Institute Genome Sequencing Center for Infectious Disease"/>
            <person name="Wu L."/>
            <person name="Ma J."/>
        </authorList>
    </citation>
    <scope>NUCLEOTIDE SEQUENCE [LARGE SCALE GENOMIC DNA]</scope>
    <source>
        <strain evidence="3">JCM 16702</strain>
    </source>
</reference>
<sequence length="84" mass="9178">MTGPTRYLDRASVGALFGVSAQAVAKWQERYEDFPAPDALLGERELPGWLPSRVAEIKAWHAARPGQGAPGRPKPGSGRRRQPE</sequence>
<dbReference type="RefSeq" id="WP_344941452.1">
    <property type="nucleotide sequence ID" value="NZ_BAAAZG010000002.1"/>
</dbReference>
<keyword evidence="3" id="KW-1185">Reference proteome</keyword>
<accession>A0ABP7V5N5</accession>
<name>A0ABP7V5N5_9ACTN</name>
<dbReference type="EMBL" id="BAAAZG010000002">
    <property type="protein sequence ID" value="GAA4059781.1"/>
    <property type="molecule type" value="Genomic_DNA"/>
</dbReference>
<protein>
    <recommendedName>
        <fullName evidence="4">Helix-turn-helix domain-containing protein</fullName>
    </recommendedName>
</protein>
<evidence type="ECO:0008006" key="4">
    <source>
        <dbReference type="Google" id="ProtNLM"/>
    </source>
</evidence>
<gene>
    <name evidence="2" type="ORF">GCM10022214_10430</name>
</gene>
<evidence type="ECO:0000256" key="1">
    <source>
        <dbReference type="SAM" id="MobiDB-lite"/>
    </source>
</evidence>
<comment type="caution">
    <text evidence="2">The sequence shown here is derived from an EMBL/GenBank/DDBJ whole genome shotgun (WGS) entry which is preliminary data.</text>
</comment>
<proteinExistence type="predicted"/>
<organism evidence="2 3">
    <name type="scientific">Actinomadura miaoliensis</name>
    <dbReference type="NCBI Taxonomy" id="430685"/>
    <lineage>
        <taxon>Bacteria</taxon>
        <taxon>Bacillati</taxon>
        <taxon>Actinomycetota</taxon>
        <taxon>Actinomycetes</taxon>
        <taxon>Streptosporangiales</taxon>
        <taxon>Thermomonosporaceae</taxon>
        <taxon>Actinomadura</taxon>
    </lineage>
</organism>
<evidence type="ECO:0000313" key="2">
    <source>
        <dbReference type="EMBL" id="GAA4059781.1"/>
    </source>
</evidence>